<organism evidence="1 2">
    <name type="scientific">Microcystis aeruginosa PCC 9806</name>
    <dbReference type="NCBI Taxonomy" id="1160282"/>
    <lineage>
        <taxon>Bacteria</taxon>
        <taxon>Bacillati</taxon>
        <taxon>Cyanobacteriota</taxon>
        <taxon>Cyanophyceae</taxon>
        <taxon>Oscillatoriophycideae</taxon>
        <taxon>Chroococcales</taxon>
        <taxon>Microcystaceae</taxon>
        <taxon>Microcystis</taxon>
    </lineage>
</organism>
<comment type="caution">
    <text evidence="1">The sequence shown here is derived from an EMBL/GenBank/DDBJ whole genome shotgun (WGS) entry which is preliminary data.</text>
</comment>
<dbReference type="EMBL" id="CAIL01000247">
    <property type="protein sequence ID" value="CCI14772.1"/>
    <property type="molecule type" value="Genomic_DNA"/>
</dbReference>
<protein>
    <submittedName>
        <fullName evidence="1">Uncharacterized protein</fullName>
    </submittedName>
</protein>
<name>I4GY98_MICAE</name>
<reference evidence="1 2" key="1">
    <citation type="submission" date="2012-04" db="EMBL/GenBank/DDBJ databases">
        <authorList>
            <person name="Genoscope - CEA"/>
        </authorList>
    </citation>
    <scope>NUCLEOTIDE SEQUENCE [LARGE SCALE GENOMIC DNA]</scope>
    <source>
        <strain evidence="1 2">9806</strain>
    </source>
</reference>
<sequence>MCRMLFNPVIHYTATILGIAYPPKIQYIELNCCTSKSNIRFHLFPVPPSNPEL</sequence>
<dbReference type="HOGENOM" id="CLU_3063429_0_0_3"/>
<evidence type="ECO:0000313" key="1">
    <source>
        <dbReference type="EMBL" id="CCI14772.1"/>
    </source>
</evidence>
<dbReference type="Proteomes" id="UP000003273">
    <property type="component" value="Unassembled WGS sequence"/>
</dbReference>
<accession>I4GY98</accession>
<dbReference type="AlphaFoldDB" id="I4GY98"/>
<gene>
    <name evidence="1" type="ORF">MICAE_410036</name>
</gene>
<proteinExistence type="predicted"/>
<evidence type="ECO:0000313" key="2">
    <source>
        <dbReference type="Proteomes" id="UP000003273"/>
    </source>
</evidence>